<name>A0A2U9CKE9_SCOMX</name>
<evidence type="ECO:0000256" key="1">
    <source>
        <dbReference type="SAM" id="MobiDB-lite"/>
    </source>
</evidence>
<dbReference type="EMBL" id="CP026259">
    <property type="protein sequence ID" value="AWP16683.1"/>
    <property type="molecule type" value="Genomic_DNA"/>
</dbReference>
<feature type="region of interest" description="Disordered" evidence="1">
    <location>
        <begin position="67"/>
        <end position="94"/>
    </location>
</feature>
<feature type="region of interest" description="Disordered" evidence="1">
    <location>
        <begin position="1"/>
        <end position="20"/>
    </location>
</feature>
<evidence type="ECO:0000313" key="3">
    <source>
        <dbReference type="Proteomes" id="UP000246464"/>
    </source>
</evidence>
<reference evidence="2 3" key="1">
    <citation type="submission" date="2017-12" db="EMBL/GenBank/DDBJ databases">
        <title>Integrating genomic resources of turbot (Scophthalmus maximus) in depth evaluation of genetic and physical mapping variation across individuals.</title>
        <authorList>
            <person name="Martinez P."/>
        </authorList>
    </citation>
    <scope>NUCLEOTIDE SEQUENCE [LARGE SCALE GENOMIC DNA]</scope>
</reference>
<feature type="compositionally biased region" description="Polar residues" evidence="1">
    <location>
        <begin position="67"/>
        <end position="76"/>
    </location>
</feature>
<accession>A0A2U9CKE9</accession>
<evidence type="ECO:0000313" key="2">
    <source>
        <dbReference type="EMBL" id="AWP16683.1"/>
    </source>
</evidence>
<dbReference type="AlphaFoldDB" id="A0A2U9CKE9"/>
<proteinExistence type="predicted"/>
<keyword evidence="3" id="KW-1185">Reference proteome</keyword>
<feature type="compositionally biased region" description="Basic residues" evidence="1">
    <location>
        <begin position="85"/>
        <end position="94"/>
    </location>
</feature>
<organism evidence="2 3">
    <name type="scientific">Scophthalmus maximus</name>
    <name type="common">Turbot</name>
    <name type="synonym">Psetta maxima</name>
    <dbReference type="NCBI Taxonomy" id="52904"/>
    <lineage>
        <taxon>Eukaryota</taxon>
        <taxon>Metazoa</taxon>
        <taxon>Chordata</taxon>
        <taxon>Craniata</taxon>
        <taxon>Vertebrata</taxon>
        <taxon>Euteleostomi</taxon>
        <taxon>Actinopterygii</taxon>
        <taxon>Neopterygii</taxon>
        <taxon>Teleostei</taxon>
        <taxon>Neoteleostei</taxon>
        <taxon>Acanthomorphata</taxon>
        <taxon>Carangaria</taxon>
        <taxon>Pleuronectiformes</taxon>
        <taxon>Pleuronectoidei</taxon>
        <taxon>Scophthalmidae</taxon>
        <taxon>Scophthalmus</taxon>
    </lineage>
</organism>
<protein>
    <submittedName>
        <fullName evidence="2">Uncharacterized protein</fullName>
    </submittedName>
</protein>
<dbReference type="Proteomes" id="UP000246464">
    <property type="component" value="Chromosome 17"/>
</dbReference>
<sequence length="94" mass="10476">MRQPPVEVESKDGHSSHTHNANFDLYVQHIATAESVVVVRTKHEQSVPLYSYILCAGKADVSSLRMTRTQDLPNQLRTREQSGGARRHISPPGV</sequence>
<gene>
    <name evidence="2" type="ORF">SMAX5B_000423</name>
</gene>